<comment type="caution">
    <text evidence="3">The sequence shown here is derived from an EMBL/GenBank/DDBJ whole genome shotgun (WGS) entry which is preliminary data.</text>
</comment>
<dbReference type="Proteomes" id="UP000186769">
    <property type="component" value="Unassembled WGS sequence"/>
</dbReference>
<dbReference type="AlphaFoldDB" id="A0A1Q8X624"/>
<feature type="transmembrane region" description="Helical" evidence="2">
    <location>
        <begin position="6"/>
        <end position="28"/>
    </location>
</feature>
<name>A0A1Q8X624_9ACTO</name>
<accession>A0A1Q8X624</accession>
<feature type="compositionally biased region" description="Polar residues" evidence="1">
    <location>
        <begin position="295"/>
        <end position="309"/>
    </location>
</feature>
<evidence type="ECO:0000313" key="4">
    <source>
        <dbReference type="Proteomes" id="UP000186769"/>
    </source>
</evidence>
<evidence type="ECO:0000313" key="3">
    <source>
        <dbReference type="EMBL" id="OLO75783.1"/>
    </source>
</evidence>
<feature type="compositionally biased region" description="Basic and acidic residues" evidence="1">
    <location>
        <begin position="184"/>
        <end position="193"/>
    </location>
</feature>
<keyword evidence="2" id="KW-0472">Membrane</keyword>
<dbReference type="RefSeq" id="WP_075405053.1">
    <property type="nucleotide sequence ID" value="NZ_MSKV01000016.1"/>
</dbReference>
<feature type="region of interest" description="Disordered" evidence="1">
    <location>
        <begin position="269"/>
        <end position="309"/>
    </location>
</feature>
<feature type="transmembrane region" description="Helical" evidence="2">
    <location>
        <begin position="119"/>
        <end position="138"/>
    </location>
</feature>
<proteinExistence type="predicted"/>
<evidence type="ECO:0000256" key="2">
    <source>
        <dbReference type="SAM" id="Phobius"/>
    </source>
</evidence>
<evidence type="ECO:0000256" key="1">
    <source>
        <dbReference type="SAM" id="MobiDB-lite"/>
    </source>
</evidence>
<gene>
    <name evidence="3" type="ORF">BKH15_09985</name>
</gene>
<feature type="region of interest" description="Disordered" evidence="1">
    <location>
        <begin position="175"/>
        <end position="207"/>
    </location>
</feature>
<protein>
    <submittedName>
        <fullName evidence="3">Uncharacterized protein</fullName>
    </submittedName>
</protein>
<keyword evidence="2" id="KW-1133">Transmembrane helix</keyword>
<sequence>MDSPDLSVWLIAAYALIMLAAAWAVDVLGSRSARHSMSWRHSDFMYHDDVDGWRCHEDQWLWPTAFDPDKRVIRYEGAHAICGRCPSKDSCSPTPGPREITRPVDPWPYSDAGRFHRGVGLVIACVGVFIPVLLMVVFHATGDLIVLGTTTVVVIVAGVLPLARHLWSTPDNAPAHLPHVGSQEYREAEEARRSSGTGPVPVSISARPSGYRSVREAAEAIATAQARAAATGRTVHVSFLADSDGAAKAGGGTAASTASVEPELRRVTALRTRKRVPTTGAELGSDGTRGGARRSWSSAWNEATDTTSR</sequence>
<organism evidence="3 4">
    <name type="scientific">Actinomyces oris</name>
    <dbReference type="NCBI Taxonomy" id="544580"/>
    <lineage>
        <taxon>Bacteria</taxon>
        <taxon>Bacillati</taxon>
        <taxon>Actinomycetota</taxon>
        <taxon>Actinomycetes</taxon>
        <taxon>Actinomycetales</taxon>
        <taxon>Actinomycetaceae</taxon>
        <taxon>Actinomyces</taxon>
    </lineage>
</organism>
<reference evidence="3 4" key="1">
    <citation type="submission" date="2016-12" db="EMBL/GenBank/DDBJ databases">
        <title>Genomic comparison of strains in the 'Actinomyces naeslundii' group.</title>
        <authorList>
            <person name="Mughal S.R."/>
            <person name="Do T."/>
            <person name="Gilbert S.C."/>
            <person name="Witherden E.A."/>
            <person name="Didelot X."/>
            <person name="Beighton D."/>
        </authorList>
    </citation>
    <scope>NUCLEOTIDE SEQUENCE [LARGE SCALE GENOMIC DNA]</scope>
    <source>
        <strain evidence="3 4">G53E</strain>
    </source>
</reference>
<dbReference type="EMBL" id="MSKW01000018">
    <property type="protein sequence ID" value="OLO75783.1"/>
    <property type="molecule type" value="Genomic_DNA"/>
</dbReference>
<keyword evidence="2" id="KW-0812">Transmembrane</keyword>
<feature type="transmembrane region" description="Helical" evidence="2">
    <location>
        <begin position="144"/>
        <end position="163"/>
    </location>
</feature>